<evidence type="ECO:0000313" key="3">
    <source>
        <dbReference type="EMBL" id="KKO18821.1"/>
    </source>
</evidence>
<organism evidence="3 4">
    <name type="scientific">Candidatus Brocadia fulgida</name>
    <dbReference type="NCBI Taxonomy" id="380242"/>
    <lineage>
        <taxon>Bacteria</taxon>
        <taxon>Pseudomonadati</taxon>
        <taxon>Planctomycetota</taxon>
        <taxon>Candidatus Brocadiia</taxon>
        <taxon>Candidatus Brocadiales</taxon>
        <taxon>Candidatus Brocadiaceae</taxon>
        <taxon>Candidatus Brocadia</taxon>
    </lineage>
</organism>
<dbReference type="InterPro" id="IPR008972">
    <property type="entry name" value="Cupredoxin"/>
</dbReference>
<keyword evidence="1" id="KW-0472">Membrane</keyword>
<feature type="domain" description="Rhamnogalacturonan lyase" evidence="2">
    <location>
        <begin position="204"/>
        <end position="249"/>
    </location>
</feature>
<keyword evidence="1" id="KW-0812">Transmembrane</keyword>
<comment type="caution">
    <text evidence="3">The sequence shown here is derived from an EMBL/GenBank/DDBJ whole genome shotgun (WGS) entry which is preliminary data.</text>
</comment>
<evidence type="ECO:0000313" key="4">
    <source>
        <dbReference type="Proteomes" id="UP000034954"/>
    </source>
</evidence>
<name>A0A0M2UV07_9BACT</name>
<dbReference type="EMBL" id="LAQJ01000233">
    <property type="protein sequence ID" value="KKO18821.1"/>
    <property type="molecule type" value="Genomic_DNA"/>
</dbReference>
<sequence>MFIKFNFQERHKLRCNSLIPSVWTVLRKEFVKGAVERQAFLFMRIFMRNVWVSLKTPIILFIVSCCIASSLTFDTLAEEKGLASVNGTVKAKKAKYLKDTIVYIENVPNVFEPPKERAVIDQKNMAFIPHVLPVVKGTTVDFLNSDLVQHNVYSPDTVADNFNLGTWLKGETRPFTFSKLGTASIRCNVHVDMLAYVLVLQNPFFARVDNEGKFSIANVPEGKYVLKLWNERFKAEDKQVEVKADAHATTEFDLK</sequence>
<keyword evidence="1" id="KW-1133">Transmembrane helix</keyword>
<dbReference type="SUPFAM" id="SSF49452">
    <property type="entry name" value="Starch-binding domain-like"/>
    <property type="match status" value="1"/>
</dbReference>
<feature type="transmembrane region" description="Helical" evidence="1">
    <location>
        <begin position="50"/>
        <end position="73"/>
    </location>
</feature>
<reference evidence="3 4" key="1">
    <citation type="journal article" date="2013" name="BMC Microbiol.">
        <title>Identification of the type II cytochrome c maturation pathway in anammox bacteria by comparative genomics.</title>
        <authorList>
            <person name="Ferousi C."/>
            <person name="Speth D.R."/>
            <person name="Reimann J."/>
            <person name="Op den Camp H.J."/>
            <person name="Allen J.W."/>
            <person name="Keltjens J.T."/>
            <person name="Jetten M.S."/>
        </authorList>
    </citation>
    <scope>NUCLEOTIDE SEQUENCE [LARGE SCALE GENOMIC DNA]</scope>
    <source>
        <strain evidence="3">RU1</strain>
    </source>
</reference>
<dbReference type="InterPro" id="IPR029413">
    <property type="entry name" value="RG-lyase_II"/>
</dbReference>
<dbReference type="InterPro" id="IPR013784">
    <property type="entry name" value="Carb-bd-like_fold"/>
</dbReference>
<dbReference type="SUPFAM" id="SSF49503">
    <property type="entry name" value="Cupredoxins"/>
    <property type="match status" value="1"/>
</dbReference>
<dbReference type="AlphaFoldDB" id="A0A0M2UV07"/>
<accession>A0A0M2UV07</accession>
<evidence type="ECO:0000259" key="2">
    <source>
        <dbReference type="Pfam" id="PF14686"/>
    </source>
</evidence>
<protein>
    <recommendedName>
        <fullName evidence="2">Rhamnogalacturonan lyase domain-containing protein</fullName>
    </recommendedName>
</protein>
<dbReference type="Gene3D" id="2.60.40.420">
    <property type="entry name" value="Cupredoxins - blue copper proteins"/>
    <property type="match status" value="1"/>
</dbReference>
<dbReference type="Pfam" id="PF14686">
    <property type="entry name" value="fn3_3"/>
    <property type="match status" value="1"/>
</dbReference>
<proteinExistence type="predicted"/>
<keyword evidence="4" id="KW-1185">Reference proteome</keyword>
<dbReference type="Proteomes" id="UP000034954">
    <property type="component" value="Unassembled WGS sequence"/>
</dbReference>
<gene>
    <name evidence="3" type="ORF">BROFUL_02482</name>
</gene>
<evidence type="ECO:0000256" key="1">
    <source>
        <dbReference type="SAM" id="Phobius"/>
    </source>
</evidence>
<dbReference type="GO" id="GO:0030246">
    <property type="term" value="F:carbohydrate binding"/>
    <property type="evidence" value="ECO:0007669"/>
    <property type="project" value="InterPro"/>
</dbReference>